<comment type="subunit">
    <text evidence="10 11">Homooctamer. Dimer of tetramers.</text>
</comment>
<sequence length="346" mass="37544">MPNHKQATDKRKAEHIDIVLNRDVEGKSITTGLERYRFRHQALPEVDFDDIDLSTSFLGHHLKAPFLVSSMTGGTEEAGQINRNLAQAAEARGWALGLGSGRAAVEHPELARTFDVRSHAPTIPILANLGAVQLNYGYGIAECQRVVELTQADALILHLNSMQEVFQPEGNTRFSRLLEKIEAICSKLEVPVGVKEVGMGIDGDTACRLWDAGAAFIDVAGAGGTSWIQVEKYRSPDPLVRQAAEAFRDWGLPTAACIREARTLKRDTPLIASGGLLDGVDGAKCLALGANLAGFGRSLLHAAVQPTPEAISRQLEQIEWECKTAMFGIGVTDMKGLQETERLVEI</sequence>
<name>A0ABU1IR60_9BACL</name>
<dbReference type="Gene3D" id="3.20.20.70">
    <property type="entry name" value="Aldolase class I"/>
    <property type="match status" value="1"/>
</dbReference>
<comment type="caution">
    <text evidence="13">The sequence shown here is derived from an EMBL/GenBank/DDBJ whole genome shotgun (WGS) entry which is preliminary data.</text>
</comment>
<keyword evidence="7 11" id="KW-0521">NADP</keyword>
<feature type="binding site" evidence="11">
    <location>
        <position position="163"/>
    </location>
    <ligand>
        <name>substrate</name>
    </ligand>
</feature>
<dbReference type="GO" id="GO:0004452">
    <property type="term" value="F:isopentenyl-diphosphate delta-isomerase activity"/>
    <property type="evidence" value="ECO:0007669"/>
    <property type="project" value="UniProtKB-EC"/>
</dbReference>
<keyword evidence="9 11" id="KW-0413">Isomerase</keyword>
<dbReference type="SMART" id="SM01240">
    <property type="entry name" value="IMPDH"/>
    <property type="match status" value="1"/>
</dbReference>
<dbReference type="EC" id="5.3.3.2" evidence="11"/>
<keyword evidence="6 11" id="KW-0460">Magnesium</keyword>
<reference evidence="13 14" key="1">
    <citation type="submission" date="2023-07" db="EMBL/GenBank/DDBJ databases">
        <title>Genomic Encyclopedia of Type Strains, Phase IV (KMG-IV): sequencing the most valuable type-strain genomes for metagenomic binning, comparative biology and taxonomic classification.</title>
        <authorList>
            <person name="Goeker M."/>
        </authorList>
    </citation>
    <scope>NUCLEOTIDE SEQUENCE [LARGE SCALE GENOMIC DNA]</scope>
    <source>
        <strain evidence="13 14">DSM 45903</strain>
    </source>
</reference>
<gene>
    <name evidence="11" type="primary">fni</name>
    <name evidence="13" type="ORF">JOE21_002918</name>
</gene>
<feature type="domain" description="FMN-dependent dehydrogenase" evidence="12">
    <location>
        <begin position="11"/>
        <end position="100"/>
    </location>
</feature>
<feature type="binding site" evidence="11">
    <location>
        <position position="100"/>
    </location>
    <ligand>
        <name>FMN</name>
        <dbReference type="ChEBI" id="CHEBI:58210"/>
    </ligand>
</feature>
<keyword evidence="4 11" id="KW-0288">FMN</keyword>
<accession>A0ABU1IR60</accession>
<dbReference type="HAMAP" id="MF_00354">
    <property type="entry name" value="Idi_2"/>
    <property type="match status" value="1"/>
</dbReference>
<evidence type="ECO:0000256" key="4">
    <source>
        <dbReference type="ARBA" id="ARBA00022643"/>
    </source>
</evidence>
<evidence type="ECO:0000256" key="11">
    <source>
        <dbReference type="HAMAP-Rule" id="MF_00354"/>
    </source>
</evidence>
<evidence type="ECO:0000313" key="13">
    <source>
        <dbReference type="EMBL" id="MDR6226908.1"/>
    </source>
</evidence>
<feature type="binding site" evidence="11">
    <location>
        <position position="69"/>
    </location>
    <ligand>
        <name>FMN</name>
        <dbReference type="ChEBI" id="CHEBI:58210"/>
    </ligand>
</feature>
<dbReference type="PANTHER" id="PTHR43665">
    <property type="entry name" value="ISOPENTENYL-DIPHOSPHATE DELTA-ISOMERASE"/>
    <property type="match status" value="1"/>
</dbReference>
<feature type="binding site" evidence="11">
    <location>
        <position position="195"/>
    </location>
    <ligand>
        <name>FMN</name>
        <dbReference type="ChEBI" id="CHEBI:58210"/>
    </ligand>
</feature>
<keyword evidence="5 11" id="KW-0479">Metal-binding</keyword>
<dbReference type="RefSeq" id="WP_309867437.1">
    <property type="nucleotide sequence ID" value="NZ_JAVDQG010000006.1"/>
</dbReference>
<evidence type="ECO:0000256" key="3">
    <source>
        <dbReference type="ARBA" id="ARBA00022630"/>
    </source>
</evidence>
<evidence type="ECO:0000256" key="8">
    <source>
        <dbReference type="ARBA" id="ARBA00023229"/>
    </source>
</evidence>
<comment type="catalytic activity">
    <reaction evidence="11">
        <text>isopentenyl diphosphate = dimethylallyl diphosphate</text>
        <dbReference type="Rhea" id="RHEA:23284"/>
        <dbReference type="ChEBI" id="CHEBI:57623"/>
        <dbReference type="ChEBI" id="CHEBI:128769"/>
        <dbReference type="EC" id="5.3.3.2"/>
    </reaction>
</comment>
<comment type="caution">
    <text evidence="11">Lacks conserved residue(s) required for the propagation of feature annotation.</text>
</comment>
<feature type="binding site" evidence="11">
    <location>
        <position position="128"/>
    </location>
    <ligand>
        <name>FMN</name>
        <dbReference type="ChEBI" id="CHEBI:58210"/>
    </ligand>
</feature>
<organism evidence="13 14">
    <name type="scientific">Desmospora profundinema</name>
    <dbReference type="NCBI Taxonomy" id="1571184"/>
    <lineage>
        <taxon>Bacteria</taxon>
        <taxon>Bacillati</taxon>
        <taxon>Bacillota</taxon>
        <taxon>Bacilli</taxon>
        <taxon>Bacillales</taxon>
        <taxon>Thermoactinomycetaceae</taxon>
        <taxon>Desmospora</taxon>
    </lineage>
</organism>
<dbReference type="Pfam" id="PF01070">
    <property type="entry name" value="FMN_dh"/>
    <property type="match status" value="2"/>
</dbReference>
<evidence type="ECO:0000259" key="12">
    <source>
        <dbReference type="Pfam" id="PF01070"/>
    </source>
</evidence>
<keyword evidence="8 11" id="KW-0414">Isoprene biosynthesis</keyword>
<evidence type="ECO:0000256" key="9">
    <source>
        <dbReference type="ARBA" id="ARBA00023235"/>
    </source>
</evidence>
<evidence type="ECO:0000256" key="10">
    <source>
        <dbReference type="ARBA" id="ARBA00025810"/>
    </source>
</evidence>
<protein>
    <recommendedName>
        <fullName evidence="11">Isopentenyl-diphosphate delta-isomerase</fullName>
        <shortName evidence="11">IPP isomerase</shortName>
        <ecNumber evidence="11">5.3.3.2</ecNumber>
    </recommendedName>
    <alternativeName>
        <fullName evidence="11">Isopentenyl diphosphate:dimethylallyl diphosphate isomerase</fullName>
    </alternativeName>
    <alternativeName>
        <fullName evidence="11">Isopentenyl pyrophosphate isomerase</fullName>
    </alternativeName>
    <alternativeName>
        <fullName evidence="11">Type 2 isopentenyl diphosphate isomerase</fullName>
        <shortName evidence="11">IDI-2</shortName>
    </alternativeName>
</protein>
<feature type="binding site" evidence="11">
    <location>
        <position position="164"/>
    </location>
    <ligand>
        <name>Mg(2+)</name>
        <dbReference type="ChEBI" id="CHEBI:18420"/>
    </ligand>
</feature>
<dbReference type="InterPro" id="IPR000262">
    <property type="entry name" value="FMN-dep_DH"/>
</dbReference>
<comment type="cofactor">
    <cofactor evidence="11">
        <name>NADPH</name>
        <dbReference type="ChEBI" id="CHEBI:57783"/>
    </cofactor>
</comment>
<feature type="binding site" evidence="11">
    <location>
        <position position="225"/>
    </location>
    <ligand>
        <name>FMN</name>
        <dbReference type="ChEBI" id="CHEBI:58210"/>
    </ligand>
</feature>
<comment type="function">
    <text evidence="11">Involved in the biosynthesis of isoprenoids. Catalyzes the 1,3-allylic rearrangement of the homoallylic substrate isopentenyl (IPP) to its allylic isomer, dimethylallyl diphosphate (DMAPP).</text>
</comment>
<dbReference type="PIRSF" id="PIRSF003314">
    <property type="entry name" value="IPP_isomerase"/>
    <property type="match status" value="1"/>
</dbReference>
<keyword evidence="14" id="KW-1185">Reference proteome</keyword>
<feature type="binding site" evidence="11">
    <location>
        <begin position="11"/>
        <end position="12"/>
    </location>
    <ligand>
        <name>substrate</name>
    </ligand>
</feature>
<evidence type="ECO:0000256" key="7">
    <source>
        <dbReference type="ARBA" id="ARBA00022857"/>
    </source>
</evidence>
<dbReference type="InterPro" id="IPR011179">
    <property type="entry name" value="IPdP_isomerase"/>
</dbReference>
<evidence type="ECO:0000256" key="2">
    <source>
        <dbReference type="ARBA" id="ARBA00022490"/>
    </source>
</evidence>
<dbReference type="SUPFAM" id="SSF51395">
    <property type="entry name" value="FMN-linked oxidoreductases"/>
    <property type="match status" value="1"/>
</dbReference>
<dbReference type="EMBL" id="JAVDQG010000006">
    <property type="protein sequence ID" value="MDR6226908.1"/>
    <property type="molecule type" value="Genomic_DNA"/>
</dbReference>
<comment type="subcellular location">
    <subcellularLocation>
        <location evidence="11">Cytoplasm</location>
    </subcellularLocation>
</comment>
<feature type="domain" description="FMN-dependent dehydrogenase" evidence="12">
    <location>
        <begin position="178"/>
        <end position="339"/>
    </location>
</feature>
<feature type="binding site" evidence="11">
    <location>
        <begin position="70"/>
        <end position="72"/>
    </location>
    <ligand>
        <name>FMN</name>
        <dbReference type="ChEBI" id="CHEBI:58210"/>
    </ligand>
</feature>
<keyword evidence="3 11" id="KW-0285">Flavoprotein</keyword>
<evidence type="ECO:0000256" key="5">
    <source>
        <dbReference type="ARBA" id="ARBA00022723"/>
    </source>
</evidence>
<dbReference type="NCBIfam" id="TIGR02151">
    <property type="entry name" value="IPP_isom_2"/>
    <property type="match status" value="1"/>
</dbReference>
<evidence type="ECO:0000313" key="14">
    <source>
        <dbReference type="Proteomes" id="UP001185012"/>
    </source>
</evidence>
<proteinExistence type="inferred from homology"/>
<evidence type="ECO:0000256" key="1">
    <source>
        <dbReference type="ARBA" id="ARBA00001917"/>
    </source>
</evidence>
<dbReference type="InterPro" id="IPR013785">
    <property type="entry name" value="Aldolase_TIM"/>
</dbReference>
<keyword evidence="2 11" id="KW-0963">Cytoplasm</keyword>
<evidence type="ECO:0000256" key="6">
    <source>
        <dbReference type="ARBA" id="ARBA00022842"/>
    </source>
</evidence>
<dbReference type="Proteomes" id="UP001185012">
    <property type="component" value="Unassembled WGS sequence"/>
</dbReference>
<comment type="similarity">
    <text evidence="11">Belongs to the IPP isomerase type 2 family.</text>
</comment>
<comment type="cofactor">
    <cofactor evidence="1 11">
        <name>FMN</name>
        <dbReference type="ChEBI" id="CHEBI:58210"/>
    </cofactor>
</comment>
<dbReference type="PANTHER" id="PTHR43665:SF1">
    <property type="entry name" value="ISOPENTENYL-DIPHOSPHATE DELTA-ISOMERASE"/>
    <property type="match status" value="1"/>
</dbReference>
<comment type="cofactor">
    <cofactor evidence="11">
        <name>Mg(2+)</name>
        <dbReference type="ChEBI" id="CHEBI:18420"/>
    </cofactor>
</comment>
<dbReference type="CDD" id="cd02811">
    <property type="entry name" value="IDI-2_FMN"/>
    <property type="match status" value="1"/>
</dbReference>
<feature type="binding site" evidence="11">
    <location>
        <begin position="100"/>
        <end position="102"/>
    </location>
    <ligand>
        <name>substrate</name>
    </ligand>
</feature>